<dbReference type="PROSITE" id="PS01037">
    <property type="entry name" value="SBP_BACTERIAL_1"/>
    <property type="match status" value="1"/>
</dbReference>
<evidence type="ECO:0000313" key="9">
    <source>
        <dbReference type="Proteomes" id="UP000228755"/>
    </source>
</evidence>
<keyword evidence="9" id="KW-1185">Reference proteome</keyword>
<dbReference type="PANTHER" id="PTHR43649">
    <property type="entry name" value="ARABINOSE-BINDING PROTEIN-RELATED"/>
    <property type="match status" value="1"/>
</dbReference>
<keyword evidence="7" id="KW-0449">Lipoprotein</keyword>
<keyword evidence="5" id="KW-0472">Membrane</keyword>
<evidence type="ECO:0000256" key="2">
    <source>
        <dbReference type="ARBA" id="ARBA00022448"/>
    </source>
</evidence>
<evidence type="ECO:0000313" key="8">
    <source>
        <dbReference type="EMBL" id="PJM78514.1"/>
    </source>
</evidence>
<evidence type="ECO:0000256" key="3">
    <source>
        <dbReference type="ARBA" id="ARBA00022475"/>
    </source>
</evidence>
<dbReference type="Proteomes" id="UP000228755">
    <property type="component" value="Unassembled WGS sequence"/>
</dbReference>
<evidence type="ECO:0000256" key="6">
    <source>
        <dbReference type="ARBA" id="ARBA00023139"/>
    </source>
</evidence>
<dbReference type="Gene3D" id="3.40.190.10">
    <property type="entry name" value="Periplasmic binding protein-like II"/>
    <property type="match status" value="2"/>
</dbReference>
<proteinExistence type="inferred from homology"/>
<evidence type="ECO:0000256" key="7">
    <source>
        <dbReference type="ARBA" id="ARBA00023288"/>
    </source>
</evidence>
<dbReference type="InterPro" id="IPR006059">
    <property type="entry name" value="SBP"/>
</dbReference>
<dbReference type="EMBL" id="PGLQ01000007">
    <property type="protein sequence ID" value="PJM78514.1"/>
    <property type="molecule type" value="Genomic_DNA"/>
</dbReference>
<evidence type="ECO:0000256" key="5">
    <source>
        <dbReference type="ARBA" id="ARBA00023136"/>
    </source>
</evidence>
<evidence type="ECO:0000256" key="4">
    <source>
        <dbReference type="ARBA" id="ARBA00022729"/>
    </source>
</evidence>
<comment type="similarity">
    <text evidence="1">Belongs to the bacterial solute-binding protein 1 family.</text>
</comment>
<gene>
    <name evidence="8" type="ORF">CUU80_08670</name>
</gene>
<dbReference type="PANTHER" id="PTHR43649:SF33">
    <property type="entry name" value="POLYGALACTURONAN_RHAMNOGALACTURONAN-BINDING PROTEIN YTCQ"/>
    <property type="match status" value="1"/>
</dbReference>
<dbReference type="AlphaFoldDB" id="A0A2M9HNW5"/>
<reference evidence="8 9" key="1">
    <citation type="submission" date="2017-11" db="EMBL/GenBank/DDBJ databases">
        <title>Draft genome sequences of strains TRE 1, TRE D, TRE H and TRI 7, isolated from tamarins, belonging to four potential novel Bifidobacterium species.</title>
        <authorList>
            <person name="Mattarelli P."/>
            <person name="Modesto M."/>
            <person name="Bonetti A."/>
            <person name="Puglisi E."/>
            <person name="Morelli L."/>
        </authorList>
    </citation>
    <scope>NUCLEOTIDE SEQUENCE [LARGE SCALE GENOMIC DNA]</scope>
    <source>
        <strain evidence="9">TRED</strain>
    </source>
</reference>
<name>A0A2M9HNW5_9BIFI</name>
<dbReference type="CDD" id="cd13585">
    <property type="entry name" value="PBP2_TMBP_like"/>
    <property type="match status" value="1"/>
</dbReference>
<keyword evidence="4" id="KW-0732">Signal</keyword>
<sequence>MKSSLIEERAYNKQGEKTMQSRMNKAIVAALGAVALIVPMAACGSSSADSGNSLTVYSYYNKATMDPVVAAFEKANPDIKVQISYGQGDSEYNSTLQTRIAGNQAPDVFNLNGNNRADLMNNGAVADITGAGYLKGIDETYLTDYTKDGKIYGMPISGWLAGVVYNKDLLKEVGYDSVPDNLDDFAALAKKLKDKGITPFLENGQEMSGSLIGLLGSYYASTGTDGDKEIYAGKSTFADQWTKAFEAWNDGFIKSGALPQEATGLNADQVKQSFINGEAAMYRTGGWDVADIKAAGVNYGFSPFPEYPGSEPYVDGGADPAFAISAKTKHKDAAEKFLTFMNSEEGLKLFTTAYGSASVSSNYTSDIDEQLKPLYDDYFFKGKFHWVSFEKGSTAMSAEVIAQQQGIQGGTTTPTDAAKNLDAKWSSVQ</sequence>
<comment type="caution">
    <text evidence="8">The sequence shown here is derived from an EMBL/GenBank/DDBJ whole genome shotgun (WGS) entry which is preliminary data.</text>
</comment>
<dbReference type="SUPFAM" id="SSF53850">
    <property type="entry name" value="Periplasmic binding protein-like II"/>
    <property type="match status" value="1"/>
</dbReference>
<organism evidence="8 9">
    <name type="scientific">Bifidobacterium scaligerum</name>
    <dbReference type="NCBI Taxonomy" id="2052656"/>
    <lineage>
        <taxon>Bacteria</taxon>
        <taxon>Bacillati</taxon>
        <taxon>Actinomycetota</taxon>
        <taxon>Actinomycetes</taxon>
        <taxon>Bifidobacteriales</taxon>
        <taxon>Bifidobacteriaceae</taxon>
        <taxon>Bifidobacterium</taxon>
    </lineage>
</organism>
<dbReference type="InterPro" id="IPR050490">
    <property type="entry name" value="Bact_solute-bd_prot1"/>
</dbReference>
<accession>A0A2M9HNW5</accession>
<keyword evidence="3" id="KW-1003">Cell membrane</keyword>
<dbReference type="InterPro" id="IPR006061">
    <property type="entry name" value="SBP_1_CS"/>
</dbReference>
<keyword evidence="2" id="KW-0813">Transport</keyword>
<keyword evidence="6" id="KW-0564">Palmitate</keyword>
<dbReference type="OrthoDB" id="2060074at2"/>
<dbReference type="Pfam" id="PF01547">
    <property type="entry name" value="SBP_bac_1"/>
    <property type="match status" value="1"/>
</dbReference>
<protein>
    <submittedName>
        <fullName evidence="8">ABC transporter substrate-binding protein</fullName>
    </submittedName>
</protein>
<evidence type="ECO:0000256" key="1">
    <source>
        <dbReference type="ARBA" id="ARBA00008520"/>
    </source>
</evidence>
<dbReference type="GO" id="GO:0055085">
    <property type="term" value="P:transmembrane transport"/>
    <property type="evidence" value="ECO:0007669"/>
    <property type="project" value="InterPro"/>
</dbReference>